<feature type="region of interest" description="Disordered" evidence="1">
    <location>
        <begin position="1"/>
        <end position="88"/>
    </location>
</feature>
<evidence type="ECO:0000256" key="1">
    <source>
        <dbReference type="SAM" id="MobiDB-lite"/>
    </source>
</evidence>
<comment type="caution">
    <text evidence="3">The sequence shown here is derived from an EMBL/GenBank/DDBJ whole genome shotgun (WGS) entry which is preliminary data.</text>
</comment>
<feature type="compositionally biased region" description="Basic and acidic residues" evidence="1">
    <location>
        <begin position="1"/>
        <end position="17"/>
    </location>
</feature>
<dbReference type="RefSeq" id="WP_277520846.1">
    <property type="nucleotide sequence ID" value="NZ_JAMQOT010000002.1"/>
</dbReference>
<organism evidence="3 4">
    <name type="scientific">Natrinema salsiterrestre</name>
    <dbReference type="NCBI Taxonomy" id="2950540"/>
    <lineage>
        <taxon>Archaea</taxon>
        <taxon>Methanobacteriati</taxon>
        <taxon>Methanobacteriota</taxon>
        <taxon>Stenosarchaea group</taxon>
        <taxon>Halobacteria</taxon>
        <taxon>Halobacteriales</taxon>
        <taxon>Natrialbaceae</taxon>
        <taxon>Natrinema</taxon>
    </lineage>
</organism>
<feature type="transmembrane region" description="Helical" evidence="2">
    <location>
        <begin position="104"/>
        <end position="123"/>
    </location>
</feature>
<evidence type="ECO:0000313" key="3">
    <source>
        <dbReference type="EMBL" id="MDF9745370.1"/>
    </source>
</evidence>
<dbReference type="EMBL" id="JAMQOT010000002">
    <property type="protein sequence ID" value="MDF9745370.1"/>
    <property type="molecule type" value="Genomic_DNA"/>
</dbReference>
<keyword evidence="2" id="KW-0812">Transmembrane</keyword>
<feature type="transmembrane region" description="Helical" evidence="2">
    <location>
        <begin position="183"/>
        <end position="201"/>
    </location>
</feature>
<dbReference type="AlphaFoldDB" id="A0A9Q4L3S8"/>
<gene>
    <name evidence="3" type="ORF">NDI89_07210</name>
</gene>
<dbReference type="Proteomes" id="UP001154061">
    <property type="component" value="Unassembled WGS sequence"/>
</dbReference>
<keyword evidence="2" id="KW-1133">Transmembrane helix</keyword>
<evidence type="ECO:0000256" key="2">
    <source>
        <dbReference type="SAM" id="Phobius"/>
    </source>
</evidence>
<accession>A0A9Q4L3S8</accession>
<proteinExistence type="predicted"/>
<reference evidence="3" key="1">
    <citation type="submission" date="2022-06" db="EMBL/GenBank/DDBJ databases">
        <title>Natrinema sp. a new haloarchaeum isolate from saline soil.</title>
        <authorList>
            <person name="Strakova D."/>
            <person name="Galisteo C."/>
            <person name="Sanchez-Porro C."/>
            <person name="Ventosa A."/>
        </authorList>
    </citation>
    <scope>NUCLEOTIDE SEQUENCE</scope>
    <source>
        <strain evidence="3">S1CR25-10</strain>
    </source>
</reference>
<feature type="transmembrane region" description="Helical" evidence="2">
    <location>
        <begin position="155"/>
        <end position="177"/>
    </location>
</feature>
<feature type="transmembrane region" description="Helical" evidence="2">
    <location>
        <begin position="129"/>
        <end position="148"/>
    </location>
</feature>
<protein>
    <submittedName>
        <fullName evidence="3">DUF456 domain-containing protein</fullName>
    </submittedName>
</protein>
<keyword evidence="4" id="KW-1185">Reference proteome</keyword>
<name>A0A9Q4L3S8_9EURY</name>
<evidence type="ECO:0000313" key="4">
    <source>
        <dbReference type="Proteomes" id="UP001154061"/>
    </source>
</evidence>
<sequence length="214" mass="22139">MSDRSDEVTETRDRDAPATDDLLEETERLLSDSDVDAGNRSPESADGSTDRAGDSDLPDSSVGVDHRPADGLEPVAGSVGETETGSSRSWLSPLTSRLSFGRYFSPKSFLALVGVLSASLLAGDTVLPIAGRMIGMFAAAFTVGLLASKRRYLEVGAAGISVGGVAAVLNHVFIAAAGSGQRVVAVGATVGLLVSLVGYYFGRDLRDGLSTDIE</sequence>
<keyword evidence="2" id="KW-0472">Membrane</keyword>